<keyword evidence="2" id="KW-0808">Transferase</keyword>
<dbReference type="InterPro" id="IPR029044">
    <property type="entry name" value="Nucleotide-diphossugar_trans"/>
</dbReference>
<gene>
    <name evidence="2" type="ORF">SCALIN_C45_0080</name>
</gene>
<dbReference type="InterPro" id="IPR005835">
    <property type="entry name" value="NTP_transferase_dom"/>
</dbReference>
<dbReference type="Proteomes" id="UP000218542">
    <property type="component" value="Unassembled WGS sequence"/>
</dbReference>
<feature type="domain" description="Nucleotidyl transferase" evidence="1">
    <location>
        <begin position="2"/>
        <end position="231"/>
    </location>
</feature>
<dbReference type="PANTHER" id="PTHR47183:SF2">
    <property type="entry name" value="GLUCOSE-1-PHOSPHATE CYTIDYLYLTRANSFERASE-RELATED"/>
    <property type="match status" value="1"/>
</dbReference>
<dbReference type="PANTHER" id="PTHR47183">
    <property type="entry name" value="GLUCOSE-1-PHOSPHATE CYTIDYLYLTRANSFERASE-RELATED"/>
    <property type="match status" value="1"/>
</dbReference>
<sequence length="258" mass="29680">MKVVILCGGKGTRLREETEYRPKPMVEIGGKPILWHIMRGYSYYGCDDFVLSLGYKSFCIKEYFLQFKHLHNDFTIQLGTGQITDHLKEGIMDWKVTMADTGEETLKGARIARIKHHLDGEPFMVTYGDGVGNINIEELLAFHKKAGTIGTFTGVHMPSRFGSVDADVDGRVLSWKEKPILAGYINAGYFVFEPEFLEYLSDDPECDLEKEPLEKLAADSQLSMYRHEGFWHCMDTYRDSIELNVMWNKGQAEWRVWK</sequence>
<dbReference type="CDD" id="cd02524">
    <property type="entry name" value="G1P_cytidylyltransferase"/>
    <property type="match status" value="1"/>
</dbReference>
<dbReference type="Gene3D" id="3.90.550.10">
    <property type="entry name" value="Spore Coat Polysaccharide Biosynthesis Protein SpsA, Chain A"/>
    <property type="match status" value="1"/>
</dbReference>
<name>A0A286U472_9BACT</name>
<dbReference type="GO" id="GO:0047343">
    <property type="term" value="F:glucose-1-phosphate cytidylyltransferase activity"/>
    <property type="evidence" value="ECO:0007669"/>
    <property type="project" value="InterPro"/>
</dbReference>
<dbReference type="GO" id="GO:0009243">
    <property type="term" value="P:O antigen biosynthetic process"/>
    <property type="evidence" value="ECO:0007669"/>
    <property type="project" value="InterPro"/>
</dbReference>
<accession>A0A286U472</accession>
<evidence type="ECO:0000259" key="1">
    <source>
        <dbReference type="Pfam" id="PF00483"/>
    </source>
</evidence>
<dbReference type="NCBIfam" id="TIGR02623">
    <property type="entry name" value="G1P_cyt_trans"/>
    <property type="match status" value="1"/>
</dbReference>
<dbReference type="Pfam" id="PF00483">
    <property type="entry name" value="NTP_transferase"/>
    <property type="match status" value="1"/>
</dbReference>
<dbReference type="InterPro" id="IPR046981">
    <property type="entry name" value="G1P_cyt_trans"/>
</dbReference>
<dbReference type="EMBL" id="BAOS01000045">
    <property type="protein sequence ID" value="GAX62922.1"/>
    <property type="molecule type" value="Genomic_DNA"/>
</dbReference>
<proteinExistence type="predicted"/>
<dbReference type="SUPFAM" id="SSF53448">
    <property type="entry name" value="Nucleotide-diphospho-sugar transferases"/>
    <property type="match status" value="1"/>
</dbReference>
<reference evidence="3" key="1">
    <citation type="journal article" date="2017" name="Environ. Microbiol. Rep.">
        <title>Genetic Diversity of Marine Anaerobic Ammonium-Oxidizing Bacteria as Revealed by Genomic and Proteomic Analyses of 'Candidatus Scalindua japonica'.</title>
        <authorList>
            <person name="Oshiki M."/>
            <person name="Mizuto K."/>
            <person name="Kimura Z."/>
            <person name="Kindaichi T."/>
            <person name="Satoh H."/>
            <person name="Okabe S."/>
        </authorList>
    </citation>
    <scope>NUCLEOTIDE SEQUENCE [LARGE SCALE GENOMIC DNA]</scope>
    <source>
        <strain evidence="3">husup-a2</strain>
    </source>
</reference>
<dbReference type="AlphaFoldDB" id="A0A286U472"/>
<keyword evidence="3" id="KW-1185">Reference proteome</keyword>
<protein>
    <submittedName>
        <fullName evidence="2">Glucose-1-phosphate cytidylyltransferase</fullName>
    </submittedName>
</protein>
<dbReference type="InterPro" id="IPR013446">
    <property type="entry name" value="G1P_cyt_trans-like"/>
</dbReference>
<evidence type="ECO:0000313" key="3">
    <source>
        <dbReference type="Proteomes" id="UP000218542"/>
    </source>
</evidence>
<organism evidence="2 3">
    <name type="scientific">Candidatus Scalindua japonica</name>
    <dbReference type="NCBI Taxonomy" id="1284222"/>
    <lineage>
        <taxon>Bacteria</taxon>
        <taxon>Pseudomonadati</taxon>
        <taxon>Planctomycetota</taxon>
        <taxon>Candidatus Brocadiia</taxon>
        <taxon>Candidatus Brocadiales</taxon>
        <taxon>Candidatus Scalinduaceae</taxon>
        <taxon>Candidatus Scalindua</taxon>
    </lineage>
</organism>
<dbReference type="OrthoDB" id="9801899at2"/>
<comment type="caution">
    <text evidence="2">The sequence shown here is derived from an EMBL/GenBank/DDBJ whole genome shotgun (WGS) entry which is preliminary data.</text>
</comment>
<dbReference type="RefSeq" id="WP_096896317.1">
    <property type="nucleotide sequence ID" value="NZ_BAOS01000045.1"/>
</dbReference>
<keyword evidence="2" id="KW-0548">Nucleotidyltransferase</keyword>
<evidence type="ECO:0000313" key="2">
    <source>
        <dbReference type="EMBL" id="GAX62922.1"/>
    </source>
</evidence>